<dbReference type="InterPro" id="IPR035934">
    <property type="entry name" value="Phage_tail_protein-like_sf"/>
</dbReference>
<proteinExistence type="predicted"/>
<evidence type="ECO:0000313" key="1">
    <source>
        <dbReference type="EMBL" id="OQS39953.1"/>
    </source>
</evidence>
<dbReference type="Gene3D" id="3.30.2000.10">
    <property type="entry name" value="Phage tail protein-like"/>
    <property type="match status" value="1"/>
</dbReference>
<organism evidence="1 2">
    <name type="scientific">Chromobacterium haemolyticum</name>
    <dbReference type="NCBI Taxonomy" id="394935"/>
    <lineage>
        <taxon>Bacteria</taxon>
        <taxon>Pseudomonadati</taxon>
        <taxon>Pseudomonadota</taxon>
        <taxon>Betaproteobacteria</taxon>
        <taxon>Neisseriales</taxon>
        <taxon>Chromobacteriaceae</taxon>
        <taxon>Chromobacterium</taxon>
    </lineage>
</organism>
<dbReference type="AlphaFoldDB" id="A0A1W0CZ41"/>
<dbReference type="RefSeq" id="WP_081555578.1">
    <property type="nucleotide sequence ID" value="NZ_MUKV01000012.1"/>
</dbReference>
<name>A0A1W0CZ41_9NEIS</name>
<accession>A0A1W0CZ41</accession>
<evidence type="ECO:0000313" key="2">
    <source>
        <dbReference type="Proteomes" id="UP000192721"/>
    </source>
</evidence>
<dbReference type="Pfam" id="PF09646">
    <property type="entry name" value="Gp37"/>
    <property type="match status" value="1"/>
</dbReference>
<dbReference type="InterPro" id="IPR018602">
    <property type="entry name" value="Gp37/STM4215"/>
</dbReference>
<dbReference type="Proteomes" id="UP000192721">
    <property type="component" value="Unassembled WGS sequence"/>
</dbReference>
<dbReference type="InterPro" id="IPR038042">
    <property type="entry name" value="Gp37-like"/>
</dbReference>
<sequence>MATTLQIIDATVARLKAKLPQLAVEYFPDRPSEYRLNHPKGALLVSYPGSQFDGTVDISYVAQPRVVRLSVAVLLRQLNGKGGAVDVVDDVRRALVGWRPPDCRKVQAKAETFLGETAGIWQYTVELTSQCMLVEDADVDTESPLTQVTYEETP</sequence>
<dbReference type="SUPFAM" id="SSF143749">
    <property type="entry name" value="Phage tail protein-like"/>
    <property type="match status" value="1"/>
</dbReference>
<protein>
    <recommendedName>
        <fullName evidence="3">Gp37 protein</fullName>
    </recommendedName>
</protein>
<reference evidence="1 2" key="1">
    <citation type="submission" date="2017-02" db="EMBL/GenBank/DDBJ databases">
        <title>Chromobacterium haemolyticum H5244.</title>
        <authorList>
            <person name="Gulvik C.A."/>
        </authorList>
    </citation>
    <scope>NUCLEOTIDE SEQUENCE [LARGE SCALE GENOMIC DNA]</scope>
    <source>
        <strain evidence="1 2">H5244</strain>
    </source>
</reference>
<dbReference type="EMBL" id="MUKV01000012">
    <property type="protein sequence ID" value="OQS39953.1"/>
    <property type="molecule type" value="Genomic_DNA"/>
</dbReference>
<comment type="caution">
    <text evidence="1">The sequence shown here is derived from an EMBL/GenBank/DDBJ whole genome shotgun (WGS) entry which is preliminary data.</text>
</comment>
<gene>
    <name evidence="1" type="ORF">B0T45_11675</name>
</gene>
<evidence type="ECO:0008006" key="3">
    <source>
        <dbReference type="Google" id="ProtNLM"/>
    </source>
</evidence>